<dbReference type="PANTHER" id="PTHR47447:SF17">
    <property type="entry name" value="OS12G0638900 PROTEIN"/>
    <property type="match status" value="1"/>
</dbReference>
<proteinExistence type="predicted"/>
<organism evidence="4 5">
    <name type="scientific">Rhodosorus marinus</name>
    <dbReference type="NCBI Taxonomy" id="101924"/>
    <lineage>
        <taxon>Eukaryota</taxon>
        <taxon>Rhodophyta</taxon>
        <taxon>Stylonematophyceae</taxon>
        <taxon>Stylonematales</taxon>
        <taxon>Stylonemataceae</taxon>
        <taxon>Rhodosorus</taxon>
    </lineage>
</organism>
<name>A0AAV8UJT8_9RHOD</name>
<evidence type="ECO:0008006" key="6">
    <source>
        <dbReference type="Google" id="ProtNLM"/>
    </source>
</evidence>
<dbReference type="Proteomes" id="UP001157974">
    <property type="component" value="Unassembled WGS sequence"/>
</dbReference>
<protein>
    <recommendedName>
        <fullName evidence="6">Pentacotripeptide-repeat region of PRORP domain-containing protein</fullName>
    </recommendedName>
</protein>
<evidence type="ECO:0000256" key="3">
    <source>
        <dbReference type="SAM" id="MobiDB-lite"/>
    </source>
</evidence>
<sequence length="517" mass="58169">MISAMLSRRILRFDSAVGMAVGMRGSWLHGGTVVRGLSTELGGDRVSTANAPAPVEERQSDGGIVESASKDRDSAVLRAANPDNKDSAGTMPSGRRRHDRDKLHELWEQALKYNMKVLRHLQSKEMWSEAKLAKMGRRVRRTRKKREPDAMRNQFKVDFSFSLEDHAKEMAKFEKIRTGGGGHSITSEYGPALPGIPNPFQRAPLGKRINGFLDKGREDVAVHNAINNFRGSDRRGSARTMLDVMFILGRRIGVDSAEKLYNNIRGDGWMTVEHRALFLQALMRVSAYNGDQKGMEKWRAAAMNDSGVPYNAYAYNSEIIYHIAVGNMEQAEEVKRKMQKAGVNPTPETFTHLVEGYCDKSDKQNVAKTMQEMFNRRMTPEVDLYRKILKFCKRVGDLAGAKLILNRIRKSTLLLPPWSYPLMMELHLELRDYAGVAAAFSDLLNSSYDATKTECRIVRQACAECEDPGVASDLLRQFLMMRVQNYCGTEACIAQGCDEHAADLVTRVHTLDKRVNN</sequence>
<comment type="caution">
    <text evidence="4">The sequence shown here is derived from an EMBL/GenBank/DDBJ whole genome shotgun (WGS) entry which is preliminary data.</text>
</comment>
<evidence type="ECO:0000256" key="2">
    <source>
        <dbReference type="PROSITE-ProRule" id="PRU00708"/>
    </source>
</evidence>
<feature type="region of interest" description="Disordered" evidence="3">
    <location>
        <begin position="43"/>
        <end position="99"/>
    </location>
</feature>
<dbReference type="PANTHER" id="PTHR47447">
    <property type="entry name" value="OS03G0856100 PROTEIN"/>
    <property type="match status" value="1"/>
</dbReference>
<gene>
    <name evidence="4" type="ORF">NDN08_006099</name>
</gene>
<dbReference type="EMBL" id="JAMWBK010000008">
    <property type="protein sequence ID" value="KAJ8902779.1"/>
    <property type="molecule type" value="Genomic_DNA"/>
</dbReference>
<dbReference type="PROSITE" id="PS51375">
    <property type="entry name" value="PPR"/>
    <property type="match status" value="1"/>
</dbReference>
<evidence type="ECO:0000313" key="5">
    <source>
        <dbReference type="Proteomes" id="UP001157974"/>
    </source>
</evidence>
<keyword evidence="1" id="KW-0677">Repeat</keyword>
<evidence type="ECO:0000313" key="4">
    <source>
        <dbReference type="EMBL" id="KAJ8902779.1"/>
    </source>
</evidence>
<reference evidence="4 5" key="1">
    <citation type="journal article" date="2023" name="Nat. Commun.">
        <title>Origin of minicircular mitochondrial genomes in red algae.</title>
        <authorList>
            <person name="Lee Y."/>
            <person name="Cho C.H."/>
            <person name="Lee Y.M."/>
            <person name="Park S.I."/>
            <person name="Yang J.H."/>
            <person name="West J.A."/>
            <person name="Bhattacharya D."/>
            <person name="Yoon H.S."/>
        </authorList>
    </citation>
    <scope>NUCLEOTIDE SEQUENCE [LARGE SCALE GENOMIC DNA]</scope>
    <source>
        <strain evidence="4 5">CCMP1338</strain>
        <tissue evidence="4">Whole cell</tissue>
    </source>
</reference>
<dbReference type="InterPro" id="IPR002885">
    <property type="entry name" value="PPR_rpt"/>
</dbReference>
<evidence type="ECO:0000256" key="1">
    <source>
        <dbReference type="ARBA" id="ARBA00022737"/>
    </source>
</evidence>
<dbReference type="InterPro" id="IPR011990">
    <property type="entry name" value="TPR-like_helical_dom_sf"/>
</dbReference>
<keyword evidence="5" id="KW-1185">Reference proteome</keyword>
<dbReference type="Pfam" id="PF13041">
    <property type="entry name" value="PPR_2"/>
    <property type="match status" value="1"/>
</dbReference>
<accession>A0AAV8UJT8</accession>
<dbReference type="AlphaFoldDB" id="A0AAV8UJT8"/>
<feature type="repeat" description="PPR" evidence="2">
    <location>
        <begin position="311"/>
        <end position="345"/>
    </location>
</feature>
<dbReference type="Gene3D" id="1.25.40.10">
    <property type="entry name" value="Tetratricopeptide repeat domain"/>
    <property type="match status" value="1"/>
</dbReference>